<accession>A0A0H5LRJ8</accession>
<evidence type="ECO:0000313" key="3">
    <source>
        <dbReference type="Proteomes" id="UP000043316"/>
    </source>
</evidence>
<dbReference type="RefSeq" id="WP_053008864.1">
    <property type="nucleotide sequence ID" value="NZ_CWJI01000001.1"/>
</dbReference>
<dbReference type="InterPro" id="IPR056920">
    <property type="entry name" value="PRTase-CE"/>
</dbReference>
<protein>
    <recommendedName>
        <fullName evidence="1">PRTase-CE domain-containing protein</fullName>
    </recommendedName>
</protein>
<name>A0A0H5LRJ8_YERIN</name>
<dbReference type="EMBL" id="CWJI01000001">
    <property type="protein sequence ID" value="CRY53705.1"/>
    <property type="molecule type" value="Genomic_DNA"/>
</dbReference>
<gene>
    <name evidence="2" type="ORF">ERS008476_00605</name>
</gene>
<organism evidence="2 3">
    <name type="scientific">Yersinia intermedia</name>
    <dbReference type="NCBI Taxonomy" id="631"/>
    <lineage>
        <taxon>Bacteria</taxon>
        <taxon>Pseudomonadati</taxon>
        <taxon>Pseudomonadota</taxon>
        <taxon>Gammaproteobacteria</taxon>
        <taxon>Enterobacterales</taxon>
        <taxon>Yersiniaceae</taxon>
        <taxon>Yersinia</taxon>
    </lineage>
</organism>
<dbReference type="AlphaFoldDB" id="A0A0H5LRJ8"/>
<evidence type="ECO:0000259" key="1">
    <source>
        <dbReference type="Pfam" id="PF24390"/>
    </source>
</evidence>
<evidence type="ECO:0000313" key="2">
    <source>
        <dbReference type="EMBL" id="CRY53705.1"/>
    </source>
</evidence>
<feature type="domain" description="PRTase-CE" evidence="1">
    <location>
        <begin position="37"/>
        <end position="266"/>
    </location>
</feature>
<dbReference type="Pfam" id="PF24390">
    <property type="entry name" value="PRTase-CE"/>
    <property type="match status" value="1"/>
</dbReference>
<sequence length="282" mass="32419">MNRELFRNLTLLSKNQPWVDKKMDRLEDLLYKDCATHDERELLISLVSRIEYLDSERFVQILKDLALDIVSDPELHDRSTVVTAMTMGHDADSGQLVLYSLKTILQELNWSSYKHVNNAAHAYKTIMSSAPHRDIVLVDEFVGSGKTVIDRVKSIISQFGTDKKDEFSIKVKVIAATEEGLNNVKKAGINISSQITMSKGITDYYPEDIRKEYIDKMLRLEDILSKKYNDRSLPSLGYGFAEALYYRADGNIPNSVFPIFWWNRYRNESTRLTLFTRAMGDA</sequence>
<proteinExistence type="predicted"/>
<reference evidence="3" key="1">
    <citation type="submission" date="2015-03" db="EMBL/GenBank/DDBJ databases">
        <authorList>
            <consortium name="Pathogen Informatics"/>
        </authorList>
    </citation>
    <scope>NUCLEOTIDE SEQUENCE [LARGE SCALE GENOMIC DNA]</scope>
    <source>
        <strain evidence="3">R148</strain>
    </source>
</reference>
<dbReference type="Proteomes" id="UP000043316">
    <property type="component" value="Unassembled WGS sequence"/>
</dbReference>